<evidence type="ECO:0000256" key="1">
    <source>
        <dbReference type="SAM" id="Coils"/>
    </source>
</evidence>
<keyword evidence="3" id="KW-1185">Reference proteome</keyword>
<evidence type="ECO:0000313" key="3">
    <source>
        <dbReference type="Proteomes" id="UP001596528"/>
    </source>
</evidence>
<dbReference type="Proteomes" id="UP001596528">
    <property type="component" value="Unassembled WGS sequence"/>
</dbReference>
<reference evidence="3" key="1">
    <citation type="journal article" date="2019" name="Int. J. Syst. Evol. Microbiol.">
        <title>The Global Catalogue of Microorganisms (GCM) 10K type strain sequencing project: providing services to taxonomists for standard genome sequencing and annotation.</title>
        <authorList>
            <consortium name="The Broad Institute Genomics Platform"/>
            <consortium name="The Broad Institute Genome Sequencing Center for Infectious Disease"/>
            <person name="Wu L."/>
            <person name="Ma J."/>
        </authorList>
    </citation>
    <scope>NUCLEOTIDE SEQUENCE [LARGE SCALE GENOMIC DNA]</scope>
    <source>
        <strain evidence="3">JCM 18657</strain>
    </source>
</reference>
<sequence>MNRDGKARADLLQLHHHRCNNYSYNVVVCQSFKPNPKNARLTDAIAVVDTELQEMERRLEERLDAERLLAEERDRFPNGSELAEGLQELQAAGYRLQTAIRQEERAIERYKEKAAKRRELQRQLLELTSKWSRLKREQELAEAAGVIRDLVIIDKDKSWLAGRKG</sequence>
<feature type="coiled-coil region" evidence="1">
    <location>
        <begin position="38"/>
        <end position="72"/>
    </location>
</feature>
<dbReference type="EMBL" id="JBHTGQ010000003">
    <property type="protein sequence ID" value="MFC7748809.1"/>
    <property type="molecule type" value="Genomic_DNA"/>
</dbReference>
<protein>
    <submittedName>
        <fullName evidence="2">Uncharacterized protein</fullName>
    </submittedName>
</protein>
<accession>A0ABW2V1V9</accession>
<name>A0ABW2V1V9_9BACL</name>
<gene>
    <name evidence="2" type="ORF">ACFQWB_02470</name>
</gene>
<comment type="caution">
    <text evidence="2">The sequence shown here is derived from an EMBL/GenBank/DDBJ whole genome shotgun (WGS) entry which is preliminary data.</text>
</comment>
<proteinExistence type="predicted"/>
<feature type="coiled-coil region" evidence="1">
    <location>
        <begin position="100"/>
        <end position="137"/>
    </location>
</feature>
<keyword evidence="1" id="KW-0175">Coiled coil</keyword>
<evidence type="ECO:0000313" key="2">
    <source>
        <dbReference type="EMBL" id="MFC7748809.1"/>
    </source>
</evidence>
<organism evidence="2 3">
    <name type="scientific">Paenibacillus thermoaerophilus</name>
    <dbReference type="NCBI Taxonomy" id="1215385"/>
    <lineage>
        <taxon>Bacteria</taxon>
        <taxon>Bacillati</taxon>
        <taxon>Bacillota</taxon>
        <taxon>Bacilli</taxon>
        <taxon>Bacillales</taxon>
        <taxon>Paenibacillaceae</taxon>
        <taxon>Paenibacillus</taxon>
    </lineage>
</organism>
<dbReference type="RefSeq" id="WP_138790520.1">
    <property type="nucleotide sequence ID" value="NZ_JBHTGQ010000003.1"/>
</dbReference>